<evidence type="ECO:0000313" key="2">
    <source>
        <dbReference type="Proteomes" id="UP000791440"/>
    </source>
</evidence>
<comment type="caution">
    <text evidence="1">The sequence shown here is derived from an EMBL/GenBank/DDBJ whole genome shotgun (WGS) entry which is preliminary data.</text>
</comment>
<reference evidence="1" key="1">
    <citation type="journal article" date="2016" name="Insect Biochem. Mol. Biol.">
        <title>Multifaceted biological insights from a draft genome sequence of the tobacco hornworm moth, Manduca sexta.</title>
        <authorList>
            <person name="Kanost M.R."/>
            <person name="Arrese E.L."/>
            <person name="Cao X."/>
            <person name="Chen Y.R."/>
            <person name="Chellapilla S."/>
            <person name="Goldsmith M.R."/>
            <person name="Grosse-Wilde E."/>
            <person name="Heckel D.G."/>
            <person name="Herndon N."/>
            <person name="Jiang H."/>
            <person name="Papanicolaou A."/>
            <person name="Qu J."/>
            <person name="Soulages J.L."/>
            <person name="Vogel H."/>
            <person name="Walters J."/>
            <person name="Waterhouse R.M."/>
            <person name="Ahn S.J."/>
            <person name="Almeida F.C."/>
            <person name="An C."/>
            <person name="Aqrawi P."/>
            <person name="Bretschneider A."/>
            <person name="Bryant W.B."/>
            <person name="Bucks S."/>
            <person name="Chao H."/>
            <person name="Chevignon G."/>
            <person name="Christen J.M."/>
            <person name="Clarke D.F."/>
            <person name="Dittmer N.T."/>
            <person name="Ferguson L.C.F."/>
            <person name="Garavelou S."/>
            <person name="Gordon K.H.J."/>
            <person name="Gunaratna R.T."/>
            <person name="Han Y."/>
            <person name="Hauser F."/>
            <person name="He Y."/>
            <person name="Heidel-Fischer H."/>
            <person name="Hirsh A."/>
            <person name="Hu Y."/>
            <person name="Jiang H."/>
            <person name="Kalra D."/>
            <person name="Klinner C."/>
            <person name="Konig C."/>
            <person name="Kovar C."/>
            <person name="Kroll A.R."/>
            <person name="Kuwar S.S."/>
            <person name="Lee S.L."/>
            <person name="Lehman R."/>
            <person name="Li K."/>
            <person name="Li Z."/>
            <person name="Liang H."/>
            <person name="Lovelace S."/>
            <person name="Lu Z."/>
            <person name="Mansfield J.H."/>
            <person name="McCulloch K.J."/>
            <person name="Mathew T."/>
            <person name="Morton B."/>
            <person name="Muzny D.M."/>
            <person name="Neunemann D."/>
            <person name="Ongeri F."/>
            <person name="Pauchet Y."/>
            <person name="Pu L.L."/>
            <person name="Pyrousis I."/>
            <person name="Rao X.J."/>
            <person name="Redding A."/>
            <person name="Roesel C."/>
            <person name="Sanchez-Gracia A."/>
            <person name="Schaack S."/>
            <person name="Shukla A."/>
            <person name="Tetreau G."/>
            <person name="Wang Y."/>
            <person name="Xiong G.H."/>
            <person name="Traut W."/>
            <person name="Walsh T.K."/>
            <person name="Worley K.C."/>
            <person name="Wu D."/>
            <person name="Wu W."/>
            <person name="Wu Y.Q."/>
            <person name="Zhang X."/>
            <person name="Zou Z."/>
            <person name="Zucker H."/>
            <person name="Briscoe A.D."/>
            <person name="Burmester T."/>
            <person name="Clem R.J."/>
            <person name="Feyereisen R."/>
            <person name="Grimmelikhuijzen C.J.P."/>
            <person name="Hamodrakas S.J."/>
            <person name="Hansson B.S."/>
            <person name="Huguet E."/>
            <person name="Jermiin L.S."/>
            <person name="Lan Q."/>
            <person name="Lehman H.K."/>
            <person name="Lorenzen M."/>
            <person name="Merzendorfer H."/>
            <person name="Michalopoulos I."/>
            <person name="Morton D.B."/>
            <person name="Muthukrishnan S."/>
            <person name="Oakeshott J.G."/>
            <person name="Palmer W."/>
            <person name="Park Y."/>
            <person name="Passarelli A.L."/>
            <person name="Rozas J."/>
            <person name="Schwartz L.M."/>
            <person name="Smith W."/>
            <person name="Southgate A."/>
            <person name="Vilcinskas A."/>
            <person name="Vogt R."/>
            <person name="Wang P."/>
            <person name="Werren J."/>
            <person name="Yu X.Q."/>
            <person name="Zhou J.J."/>
            <person name="Brown S.J."/>
            <person name="Scherer S.E."/>
            <person name="Richards S."/>
            <person name="Blissard G.W."/>
        </authorList>
    </citation>
    <scope>NUCLEOTIDE SEQUENCE</scope>
</reference>
<sequence length="446" mass="51862">MNNYLREYVDTYNPHEMYSNTYSLWQRSQYYDTNNLSLRNFISKERENPKKCDKAESSNIKNVRVITRNSLYEDPELFHYALDFSTTPQDPNYECYYTTLAPMLGENWMQDWLKVGESSRDTMLPPIGSRPQSSSRMQSYFDRPAMEKTVESMVQNVGWQGEDLAKTAERILEPIGTHTAFAIRPSHHKDSSIKPNQLKEELDIVNFNTNVLLNILEFVKNDTEIEIMFAKSLLKEERKRIHCVVNELINGDNSSDYDNVAQIDLVKKINAQNCYTLATLTEGVAPNRQVSVFKEAPSHIYLVTPDDLRVQRPPEVSDEGEDQNPQPGVVNPFLKSITKKILDLPNNKPTQYSTAVTNIIEYFREFSLRQTYTEFRFLGPFTRREVDYINIFLNLVAHCVENKFEGLRQDLVDIYKNIKIKLKIFPDVNGSVMLQKSQKEDKRKVN</sequence>
<evidence type="ECO:0000313" key="1">
    <source>
        <dbReference type="EMBL" id="KAG6447235.1"/>
    </source>
</evidence>
<dbReference type="Proteomes" id="UP000791440">
    <property type="component" value="Unassembled WGS sequence"/>
</dbReference>
<reference evidence="1" key="2">
    <citation type="submission" date="2020-12" db="EMBL/GenBank/DDBJ databases">
        <authorList>
            <person name="Kanost M."/>
        </authorList>
    </citation>
    <scope>NUCLEOTIDE SEQUENCE</scope>
</reference>
<protein>
    <submittedName>
        <fullName evidence="1">Uncharacterized protein</fullName>
    </submittedName>
</protein>
<accession>A0A921YY95</accession>
<keyword evidence="2" id="KW-1185">Reference proteome</keyword>
<organism evidence="1 2">
    <name type="scientific">Manduca sexta</name>
    <name type="common">Tobacco hawkmoth</name>
    <name type="synonym">Tobacco hornworm</name>
    <dbReference type="NCBI Taxonomy" id="7130"/>
    <lineage>
        <taxon>Eukaryota</taxon>
        <taxon>Metazoa</taxon>
        <taxon>Ecdysozoa</taxon>
        <taxon>Arthropoda</taxon>
        <taxon>Hexapoda</taxon>
        <taxon>Insecta</taxon>
        <taxon>Pterygota</taxon>
        <taxon>Neoptera</taxon>
        <taxon>Endopterygota</taxon>
        <taxon>Lepidoptera</taxon>
        <taxon>Glossata</taxon>
        <taxon>Ditrysia</taxon>
        <taxon>Bombycoidea</taxon>
        <taxon>Sphingidae</taxon>
        <taxon>Sphinginae</taxon>
        <taxon>Sphingini</taxon>
        <taxon>Manduca</taxon>
    </lineage>
</organism>
<dbReference type="AlphaFoldDB" id="A0A921YY95"/>
<name>A0A921YY95_MANSE</name>
<dbReference type="EMBL" id="JH668342">
    <property type="protein sequence ID" value="KAG6447235.1"/>
    <property type="molecule type" value="Genomic_DNA"/>
</dbReference>
<gene>
    <name evidence="1" type="ORF">O3G_MSEX004838</name>
</gene>
<proteinExistence type="predicted"/>